<evidence type="ECO:0000313" key="2">
    <source>
        <dbReference type="Proteomes" id="UP000887458"/>
    </source>
</evidence>
<protein>
    <submittedName>
        <fullName evidence="1">Uncharacterized protein</fullName>
    </submittedName>
</protein>
<reference evidence="1 2" key="2">
    <citation type="journal article" date="2022" name="Mol. Biol. Evol.">
        <title>Comparative Genomics Reveals Insights into the Divergent Evolution of Astigmatic Mites and Household Pest Adaptations.</title>
        <authorList>
            <person name="Xiong Q."/>
            <person name="Wan A.T."/>
            <person name="Liu X."/>
            <person name="Fung C.S."/>
            <person name="Xiao X."/>
            <person name="Malainual N."/>
            <person name="Hou J."/>
            <person name="Wang L."/>
            <person name="Wang M."/>
            <person name="Yang K.Y."/>
            <person name="Cui Y."/>
            <person name="Leung E.L."/>
            <person name="Nong W."/>
            <person name="Shin S.K."/>
            <person name="Au S.W."/>
            <person name="Jeong K.Y."/>
            <person name="Chew F.T."/>
            <person name="Hui J.H."/>
            <person name="Leung T.F."/>
            <person name="Tungtrongchitr A."/>
            <person name="Zhong N."/>
            <person name="Liu Z."/>
            <person name="Tsui S.K."/>
        </authorList>
    </citation>
    <scope>NUCLEOTIDE SEQUENCE [LARGE SCALE GENOMIC DNA]</scope>
    <source>
        <strain evidence="1">Derp</strain>
    </source>
</reference>
<name>A0ABQ8ISI2_DERPT</name>
<dbReference type="Proteomes" id="UP000887458">
    <property type="component" value="Unassembled WGS sequence"/>
</dbReference>
<organism evidence="1 2">
    <name type="scientific">Dermatophagoides pteronyssinus</name>
    <name type="common">European house dust mite</name>
    <dbReference type="NCBI Taxonomy" id="6956"/>
    <lineage>
        <taxon>Eukaryota</taxon>
        <taxon>Metazoa</taxon>
        <taxon>Ecdysozoa</taxon>
        <taxon>Arthropoda</taxon>
        <taxon>Chelicerata</taxon>
        <taxon>Arachnida</taxon>
        <taxon>Acari</taxon>
        <taxon>Acariformes</taxon>
        <taxon>Sarcoptiformes</taxon>
        <taxon>Astigmata</taxon>
        <taxon>Psoroptidia</taxon>
        <taxon>Analgoidea</taxon>
        <taxon>Pyroglyphidae</taxon>
        <taxon>Dermatophagoidinae</taxon>
        <taxon>Dermatophagoides</taxon>
    </lineage>
</organism>
<evidence type="ECO:0000313" key="1">
    <source>
        <dbReference type="EMBL" id="KAH9413281.1"/>
    </source>
</evidence>
<gene>
    <name evidence="1" type="ORF">DERP_012992</name>
</gene>
<keyword evidence="2" id="KW-1185">Reference proteome</keyword>
<dbReference type="EMBL" id="NJHN03000122">
    <property type="protein sequence ID" value="KAH9413281.1"/>
    <property type="molecule type" value="Genomic_DNA"/>
</dbReference>
<proteinExistence type="predicted"/>
<accession>A0ABQ8ISI2</accession>
<sequence>MIGLVPKAKSALSFFLDTNSIDETSLNGCQDSLRFKNTAFGFLIALKSLTVEQRHNTARLTSSINCGSRFSRILLPRRVLALGFAIVFEEIIKKLSTESKIERE</sequence>
<comment type="caution">
    <text evidence="1">The sequence shown here is derived from an EMBL/GenBank/DDBJ whole genome shotgun (WGS) entry which is preliminary data.</text>
</comment>
<reference evidence="1 2" key="1">
    <citation type="journal article" date="2018" name="J. Allergy Clin. Immunol.">
        <title>High-quality assembly of Dermatophagoides pteronyssinus genome and transcriptome reveals a wide range of novel allergens.</title>
        <authorList>
            <person name="Liu X.Y."/>
            <person name="Yang K.Y."/>
            <person name="Wang M.Q."/>
            <person name="Kwok J.S."/>
            <person name="Zeng X."/>
            <person name="Yang Z."/>
            <person name="Xiao X.J."/>
            <person name="Lau C.P."/>
            <person name="Li Y."/>
            <person name="Huang Z.M."/>
            <person name="Ba J.G."/>
            <person name="Yim A.K."/>
            <person name="Ouyang C.Y."/>
            <person name="Ngai S.M."/>
            <person name="Chan T.F."/>
            <person name="Leung E.L."/>
            <person name="Liu L."/>
            <person name="Liu Z.G."/>
            <person name="Tsui S.K."/>
        </authorList>
    </citation>
    <scope>NUCLEOTIDE SEQUENCE [LARGE SCALE GENOMIC DNA]</scope>
    <source>
        <strain evidence="1">Derp</strain>
    </source>
</reference>